<keyword evidence="4" id="KW-0479">Metal-binding</keyword>
<dbReference type="Gene3D" id="3.40.50.1220">
    <property type="entry name" value="TPP-binding domain"/>
    <property type="match status" value="1"/>
</dbReference>
<feature type="domain" description="4Fe-4S ferredoxin-type" evidence="10">
    <location>
        <begin position="37"/>
        <end position="59"/>
    </location>
</feature>
<evidence type="ECO:0000256" key="3">
    <source>
        <dbReference type="ARBA" id="ARBA00022630"/>
    </source>
</evidence>
<evidence type="ECO:0000256" key="1">
    <source>
        <dbReference type="ARBA" id="ARBA00005817"/>
    </source>
</evidence>
<organism evidence="11">
    <name type="scientific">Aerophobetes bacterium</name>
    <dbReference type="NCBI Taxonomy" id="2030807"/>
    <lineage>
        <taxon>Bacteria</taxon>
        <taxon>Candidatus Aerophobota</taxon>
    </lineage>
</organism>
<evidence type="ECO:0000256" key="9">
    <source>
        <dbReference type="SAM" id="MobiDB-lite"/>
    </source>
</evidence>
<evidence type="ECO:0000256" key="7">
    <source>
        <dbReference type="ARBA" id="ARBA00023004"/>
    </source>
</evidence>
<dbReference type="AlphaFoldDB" id="A0A7C1M7G4"/>
<gene>
    <name evidence="11" type="ORF">ENH69_00670</name>
</gene>
<feature type="domain" description="4Fe-4S ferredoxin-type" evidence="10">
    <location>
        <begin position="2"/>
        <end position="31"/>
    </location>
</feature>
<evidence type="ECO:0000256" key="6">
    <source>
        <dbReference type="ARBA" id="ARBA00022982"/>
    </source>
</evidence>
<dbReference type="Pfam" id="PF01012">
    <property type="entry name" value="ETF"/>
    <property type="match status" value="1"/>
</dbReference>
<dbReference type="Pfam" id="PF00766">
    <property type="entry name" value="ETF_alpha"/>
    <property type="match status" value="1"/>
</dbReference>
<dbReference type="SUPFAM" id="SSF52467">
    <property type="entry name" value="DHS-like NAD/FAD-binding domain"/>
    <property type="match status" value="1"/>
</dbReference>
<dbReference type="Proteomes" id="UP000885667">
    <property type="component" value="Unassembled WGS sequence"/>
</dbReference>
<dbReference type="InterPro" id="IPR018206">
    <property type="entry name" value="ETF_asu_C_CS"/>
</dbReference>
<dbReference type="PANTHER" id="PTHR43153:SF1">
    <property type="entry name" value="ELECTRON TRANSFER FLAVOPROTEIN SUBUNIT ALPHA, MITOCHONDRIAL"/>
    <property type="match status" value="1"/>
</dbReference>
<keyword evidence="7" id="KW-0408">Iron</keyword>
<dbReference type="InterPro" id="IPR001308">
    <property type="entry name" value="ETF_a/FixB"/>
</dbReference>
<dbReference type="InterPro" id="IPR017896">
    <property type="entry name" value="4Fe4S_Fe-S-bd"/>
</dbReference>
<sequence length="413" mass="45081">MARIEILIDKCTGCKKCIPSCPFSLITVEDKEAKIMEGCTFCGACLEACPFEAILLEREERKTDLSSFRGVWVFAEQRNGEIMPVTYELLGAGRGLADELGESLSVILLGSNLKEKVKELLQYDLEKIYQVQSPLLKSYKTSLYTQAMTDLVRRECPEIILIGATSLGRDFAPRLATRLKTGLTADCTGLEIDGESRNLIQTRPALGGNIMASIISPYHRPQIATVRPKVMRRAKPVSGKDIEIIEIEARLDEKDDLVSILNIIKEEGEVVDLQEAEIIVSGGRGLGKAENFSLIEKLAGLLGGAVGASRAVVDAGWIPSYHQVGQTGKTVQPKLYIACGISGAIQHQVGMRTPDIIVAINKDAEAPIFDIATFGIVEDVHKFLPLFIEKLESEKQASTPSPLPSPLRGEDSN</sequence>
<dbReference type="PANTHER" id="PTHR43153">
    <property type="entry name" value="ELECTRON TRANSFER FLAVOPROTEIN ALPHA"/>
    <property type="match status" value="1"/>
</dbReference>
<dbReference type="SUPFAM" id="SSF52402">
    <property type="entry name" value="Adenine nucleotide alpha hydrolases-like"/>
    <property type="match status" value="1"/>
</dbReference>
<keyword evidence="8" id="KW-0411">Iron-sulfur</keyword>
<dbReference type="EMBL" id="DRFT01000049">
    <property type="protein sequence ID" value="HDZ49716.1"/>
    <property type="molecule type" value="Genomic_DNA"/>
</dbReference>
<keyword evidence="3" id="KW-0285">Flavoprotein</keyword>
<dbReference type="PROSITE" id="PS00198">
    <property type="entry name" value="4FE4S_FER_1"/>
    <property type="match status" value="1"/>
</dbReference>
<evidence type="ECO:0000256" key="2">
    <source>
        <dbReference type="ARBA" id="ARBA00022448"/>
    </source>
</evidence>
<dbReference type="GO" id="GO:0009055">
    <property type="term" value="F:electron transfer activity"/>
    <property type="evidence" value="ECO:0007669"/>
    <property type="project" value="InterPro"/>
</dbReference>
<dbReference type="GO" id="GO:0033539">
    <property type="term" value="P:fatty acid beta-oxidation using acyl-CoA dehydrogenase"/>
    <property type="evidence" value="ECO:0007669"/>
    <property type="project" value="TreeGrafter"/>
</dbReference>
<dbReference type="Pfam" id="PF13237">
    <property type="entry name" value="Fer4_10"/>
    <property type="match status" value="1"/>
</dbReference>
<dbReference type="SMART" id="SM00893">
    <property type="entry name" value="ETF"/>
    <property type="match status" value="1"/>
</dbReference>
<dbReference type="InterPro" id="IPR029035">
    <property type="entry name" value="DHS-like_NAD/FAD-binding_dom"/>
</dbReference>
<keyword evidence="6" id="KW-0249">Electron transport</keyword>
<dbReference type="Gene3D" id="3.40.50.620">
    <property type="entry name" value="HUPs"/>
    <property type="match status" value="1"/>
</dbReference>
<reference evidence="11" key="1">
    <citation type="journal article" date="2020" name="mSystems">
        <title>Genome- and Community-Level Interaction Insights into Carbon Utilization and Element Cycling Functions of Hydrothermarchaeota in Hydrothermal Sediment.</title>
        <authorList>
            <person name="Zhou Z."/>
            <person name="Liu Y."/>
            <person name="Xu W."/>
            <person name="Pan J."/>
            <person name="Luo Z.H."/>
            <person name="Li M."/>
        </authorList>
    </citation>
    <scope>NUCLEOTIDE SEQUENCE [LARGE SCALE GENOMIC DNA]</scope>
    <source>
        <strain evidence="11">HyVt-329</strain>
    </source>
</reference>
<dbReference type="SUPFAM" id="SSF54862">
    <property type="entry name" value="4Fe-4S ferredoxins"/>
    <property type="match status" value="1"/>
</dbReference>
<evidence type="ECO:0000256" key="4">
    <source>
        <dbReference type="ARBA" id="ARBA00022723"/>
    </source>
</evidence>
<evidence type="ECO:0000256" key="5">
    <source>
        <dbReference type="ARBA" id="ARBA00022827"/>
    </source>
</evidence>
<evidence type="ECO:0000256" key="8">
    <source>
        <dbReference type="ARBA" id="ARBA00023014"/>
    </source>
</evidence>
<dbReference type="PROSITE" id="PS00696">
    <property type="entry name" value="ETF_ALPHA"/>
    <property type="match status" value="1"/>
</dbReference>
<keyword evidence="2" id="KW-0813">Transport</keyword>
<keyword evidence="5" id="KW-0274">FAD</keyword>
<feature type="region of interest" description="Disordered" evidence="9">
    <location>
        <begin position="394"/>
        <end position="413"/>
    </location>
</feature>
<dbReference type="PROSITE" id="PS51379">
    <property type="entry name" value="4FE4S_FER_2"/>
    <property type="match status" value="2"/>
</dbReference>
<accession>A0A7C1M7G4</accession>
<dbReference type="InterPro" id="IPR017900">
    <property type="entry name" value="4Fe4S_Fe_S_CS"/>
</dbReference>
<dbReference type="Gene3D" id="3.30.70.20">
    <property type="match status" value="1"/>
</dbReference>
<dbReference type="InterPro" id="IPR014730">
    <property type="entry name" value="ETF_a/b_N"/>
</dbReference>
<dbReference type="GO" id="GO:0046872">
    <property type="term" value="F:metal ion binding"/>
    <property type="evidence" value="ECO:0007669"/>
    <property type="project" value="UniProtKB-KW"/>
</dbReference>
<proteinExistence type="inferred from homology"/>
<dbReference type="GO" id="GO:0050660">
    <property type="term" value="F:flavin adenine dinucleotide binding"/>
    <property type="evidence" value="ECO:0007669"/>
    <property type="project" value="InterPro"/>
</dbReference>
<name>A0A7C1M7G4_UNCAE</name>
<dbReference type="InterPro" id="IPR033947">
    <property type="entry name" value="ETF_alpha_N"/>
</dbReference>
<dbReference type="CDD" id="cd01715">
    <property type="entry name" value="ETF_alpha"/>
    <property type="match status" value="1"/>
</dbReference>
<dbReference type="InterPro" id="IPR014729">
    <property type="entry name" value="Rossmann-like_a/b/a_fold"/>
</dbReference>
<dbReference type="GO" id="GO:0051536">
    <property type="term" value="F:iron-sulfur cluster binding"/>
    <property type="evidence" value="ECO:0007669"/>
    <property type="project" value="UniProtKB-KW"/>
</dbReference>
<comment type="caution">
    <text evidence="11">The sequence shown here is derived from an EMBL/GenBank/DDBJ whole genome shotgun (WGS) entry which is preliminary data.</text>
</comment>
<protein>
    <submittedName>
        <fullName evidence="11">Electron transfer flavoprotein subunit alpha</fullName>
    </submittedName>
</protein>
<evidence type="ECO:0000313" key="11">
    <source>
        <dbReference type="EMBL" id="HDZ49716.1"/>
    </source>
</evidence>
<dbReference type="FunFam" id="3.40.50.1220:FF:000001">
    <property type="entry name" value="Electron transfer flavoprotein, alpha subunit"/>
    <property type="match status" value="1"/>
</dbReference>
<comment type="similarity">
    <text evidence="1">Belongs to the ETF alpha-subunit/FixB family.</text>
</comment>
<evidence type="ECO:0000259" key="10">
    <source>
        <dbReference type="PROSITE" id="PS51379"/>
    </source>
</evidence>
<dbReference type="InterPro" id="IPR014731">
    <property type="entry name" value="ETF_asu_C"/>
</dbReference>